<organism evidence="8 9">
    <name type="scientific">Rhizobium gallicum bv. gallicum R602sp</name>
    <dbReference type="NCBI Taxonomy" id="1041138"/>
    <lineage>
        <taxon>Bacteria</taxon>
        <taxon>Pseudomonadati</taxon>
        <taxon>Pseudomonadota</taxon>
        <taxon>Alphaproteobacteria</taxon>
        <taxon>Hyphomicrobiales</taxon>
        <taxon>Rhizobiaceae</taxon>
        <taxon>Rhizobium/Agrobacterium group</taxon>
        <taxon>Rhizobium</taxon>
    </lineage>
</organism>
<keyword evidence="6" id="KW-0464">Manganese</keyword>
<dbReference type="NCBIfam" id="NF007980">
    <property type="entry name" value="PRK10707.1"/>
    <property type="match status" value="1"/>
</dbReference>
<dbReference type="InterPro" id="IPR045121">
    <property type="entry name" value="CoAse"/>
</dbReference>
<evidence type="ECO:0000256" key="2">
    <source>
        <dbReference type="ARBA" id="ARBA00001946"/>
    </source>
</evidence>
<evidence type="ECO:0000256" key="1">
    <source>
        <dbReference type="ARBA" id="ARBA00001936"/>
    </source>
</evidence>
<keyword evidence="5" id="KW-0460">Magnesium</keyword>
<dbReference type="PROSITE" id="PS51462">
    <property type="entry name" value="NUDIX"/>
    <property type="match status" value="1"/>
</dbReference>
<keyword evidence="4 8" id="KW-0378">Hydrolase</keyword>
<name>A0A0B4X4D7_9HYPH</name>
<evidence type="ECO:0000313" key="9">
    <source>
        <dbReference type="Proteomes" id="UP000031368"/>
    </source>
</evidence>
<dbReference type="KEGG" id="rga:RGR602_CH02681"/>
<evidence type="ECO:0000256" key="5">
    <source>
        <dbReference type="ARBA" id="ARBA00022842"/>
    </source>
</evidence>
<evidence type="ECO:0000256" key="3">
    <source>
        <dbReference type="ARBA" id="ARBA00022723"/>
    </source>
</evidence>
<dbReference type="RefSeq" id="WP_039845493.1">
    <property type="nucleotide sequence ID" value="NZ_CP006877.1"/>
</dbReference>
<dbReference type="Proteomes" id="UP000031368">
    <property type="component" value="Chromosome"/>
</dbReference>
<evidence type="ECO:0000313" key="8">
    <source>
        <dbReference type="EMBL" id="AJD42001.1"/>
    </source>
</evidence>
<dbReference type="GO" id="GO:0010945">
    <property type="term" value="F:coenzyme A diphosphatase activity"/>
    <property type="evidence" value="ECO:0007669"/>
    <property type="project" value="InterPro"/>
</dbReference>
<evidence type="ECO:0000256" key="4">
    <source>
        <dbReference type="ARBA" id="ARBA00022801"/>
    </source>
</evidence>
<dbReference type="Pfam" id="PF00293">
    <property type="entry name" value="NUDIX"/>
    <property type="match status" value="1"/>
</dbReference>
<dbReference type="Gene3D" id="3.90.79.10">
    <property type="entry name" value="Nucleoside Triphosphate Pyrophosphohydrolase"/>
    <property type="match status" value="1"/>
</dbReference>
<dbReference type="PANTHER" id="PTHR12992:SF11">
    <property type="entry name" value="MITOCHONDRIAL COENZYME A DIPHOSPHATASE NUDT8"/>
    <property type="match status" value="1"/>
</dbReference>
<protein>
    <submittedName>
        <fullName evidence="8">NUDIX hydrolase domain-containing protein</fullName>
    </submittedName>
</protein>
<evidence type="ECO:0000259" key="7">
    <source>
        <dbReference type="PROSITE" id="PS51462"/>
    </source>
</evidence>
<dbReference type="SUPFAM" id="SSF55811">
    <property type="entry name" value="Nudix"/>
    <property type="match status" value="1"/>
</dbReference>
<gene>
    <name evidence="8" type="ORF">RGR602_CH02681</name>
</gene>
<keyword evidence="9" id="KW-1185">Reference proteome</keyword>
<feature type="domain" description="Nudix hydrolase" evidence="7">
    <location>
        <begin position="54"/>
        <end position="186"/>
    </location>
</feature>
<dbReference type="EMBL" id="CP006877">
    <property type="protein sequence ID" value="AJD42001.1"/>
    <property type="molecule type" value="Genomic_DNA"/>
</dbReference>
<keyword evidence="3" id="KW-0479">Metal-binding</keyword>
<dbReference type="CDD" id="cd03426">
    <property type="entry name" value="NUDIX_CoAse_Nudt7"/>
    <property type="match status" value="1"/>
</dbReference>
<dbReference type="InterPro" id="IPR015797">
    <property type="entry name" value="NUDIX_hydrolase-like_dom_sf"/>
</dbReference>
<dbReference type="GO" id="GO:0046872">
    <property type="term" value="F:metal ion binding"/>
    <property type="evidence" value="ECO:0007669"/>
    <property type="project" value="UniProtKB-KW"/>
</dbReference>
<accession>A0A0B4X4D7</accession>
<proteinExistence type="predicted"/>
<evidence type="ECO:0000256" key="6">
    <source>
        <dbReference type="ARBA" id="ARBA00023211"/>
    </source>
</evidence>
<comment type="cofactor">
    <cofactor evidence="1">
        <name>Mn(2+)</name>
        <dbReference type="ChEBI" id="CHEBI:29035"/>
    </cofactor>
</comment>
<dbReference type="InterPro" id="IPR000086">
    <property type="entry name" value="NUDIX_hydrolase_dom"/>
</dbReference>
<dbReference type="HOGENOM" id="CLU_040940_5_1_5"/>
<dbReference type="PANTHER" id="PTHR12992">
    <property type="entry name" value="NUDIX HYDROLASE"/>
    <property type="match status" value="1"/>
</dbReference>
<dbReference type="AlphaFoldDB" id="A0A0B4X4D7"/>
<sequence length="216" mass="24272">MSNAPTQAYPLYSAAEFRRRALNQNGGPVDHSWRDHGDHILNPDIVAMVEGFRLRDAAVLVPVVDDGDEARVIFTKRTANLRKHSGQISFPGGAVDATDISPEMAAIRETQEEIGIAGSFVETVGRLPHYLAATGFRITPVLGVVQPGFELKPNPREVDDVFEVPLSFLMNPQNHTRDRRLVEGIDRHFYRMPYESWMIWGITAGIVRTLYERLYA</sequence>
<reference evidence="8 9" key="1">
    <citation type="submission" date="2013-11" db="EMBL/GenBank/DDBJ databases">
        <title>Complete genome sequence of Rhizobium gallicum bv. gallicum R602.</title>
        <authorList>
            <person name="Bustos P."/>
            <person name="Santamaria R.I."/>
            <person name="Lozano L."/>
            <person name="Acosta J.L."/>
            <person name="Ormeno-Orrillo E."/>
            <person name="Rogel M.A."/>
            <person name="Romero D."/>
            <person name="Cevallos M.A."/>
            <person name="Martinez-Romero E."/>
            <person name="Gonzalez V."/>
        </authorList>
    </citation>
    <scope>NUCLEOTIDE SEQUENCE [LARGE SCALE GENOMIC DNA]</scope>
    <source>
        <strain evidence="8 9">R602</strain>
    </source>
</reference>
<comment type="cofactor">
    <cofactor evidence="2">
        <name>Mg(2+)</name>
        <dbReference type="ChEBI" id="CHEBI:18420"/>
    </cofactor>
</comment>